<dbReference type="Pfam" id="PF07525">
    <property type="entry name" value="SOCS_box"/>
    <property type="match status" value="1"/>
</dbReference>
<comment type="caution">
    <text evidence="2">The sequence shown here is derived from an EMBL/GenBank/DDBJ whole genome shotgun (WGS) entry which is preliminary data.</text>
</comment>
<dbReference type="InterPro" id="IPR001496">
    <property type="entry name" value="SOCS_box"/>
</dbReference>
<reference evidence="2 3" key="1">
    <citation type="journal article" date="2019" name="Sci. Rep.">
        <title>Orb-weaving spider Araneus ventricosus genome elucidates the spidroin gene catalogue.</title>
        <authorList>
            <person name="Kono N."/>
            <person name="Nakamura H."/>
            <person name="Ohtoshi R."/>
            <person name="Moran D.A.P."/>
            <person name="Shinohara A."/>
            <person name="Yoshida Y."/>
            <person name="Fujiwara M."/>
            <person name="Mori M."/>
            <person name="Tomita M."/>
            <person name="Arakawa K."/>
        </authorList>
    </citation>
    <scope>NUCLEOTIDE SEQUENCE [LARGE SCALE GENOMIC DNA]</scope>
</reference>
<sequence length="138" mass="15880">VELLKRGPECPVGNGLITKERHFLILQILDVFCRDPFGGLKALQMLWRSIPDPFIAMDELTSVFTEQQNSSFIEEICNFIEEITGEEVTEERRCQPRKLKHKCRIVIRRALSNNFQLSTGISELNLPPSLAAFLRLEH</sequence>
<gene>
    <name evidence="2" type="ORF">AVEN_214081_1</name>
</gene>
<accession>A0A4Y2NRK6</accession>
<dbReference type="SMART" id="SM00969">
    <property type="entry name" value="SOCS_box"/>
    <property type="match status" value="1"/>
</dbReference>
<organism evidence="2 3">
    <name type="scientific">Araneus ventricosus</name>
    <name type="common">Orbweaver spider</name>
    <name type="synonym">Epeira ventricosa</name>
    <dbReference type="NCBI Taxonomy" id="182803"/>
    <lineage>
        <taxon>Eukaryota</taxon>
        <taxon>Metazoa</taxon>
        <taxon>Ecdysozoa</taxon>
        <taxon>Arthropoda</taxon>
        <taxon>Chelicerata</taxon>
        <taxon>Arachnida</taxon>
        <taxon>Araneae</taxon>
        <taxon>Araneomorphae</taxon>
        <taxon>Entelegynae</taxon>
        <taxon>Araneoidea</taxon>
        <taxon>Araneidae</taxon>
        <taxon>Araneus</taxon>
    </lineage>
</organism>
<proteinExistence type="predicted"/>
<evidence type="ECO:0000259" key="1">
    <source>
        <dbReference type="PROSITE" id="PS50225"/>
    </source>
</evidence>
<keyword evidence="3" id="KW-1185">Reference proteome</keyword>
<protein>
    <recommendedName>
        <fullName evidence="1">SOCS box domain-containing protein</fullName>
    </recommendedName>
</protein>
<feature type="non-terminal residue" evidence="2">
    <location>
        <position position="1"/>
    </location>
</feature>
<dbReference type="GO" id="GO:0035556">
    <property type="term" value="P:intracellular signal transduction"/>
    <property type="evidence" value="ECO:0007669"/>
    <property type="project" value="InterPro"/>
</dbReference>
<dbReference type="InterPro" id="IPR036036">
    <property type="entry name" value="SOCS_box-like_dom_sf"/>
</dbReference>
<dbReference type="AlphaFoldDB" id="A0A4Y2NRK6"/>
<dbReference type="PROSITE" id="PS50225">
    <property type="entry name" value="SOCS"/>
    <property type="match status" value="1"/>
</dbReference>
<name>A0A4Y2NRK6_ARAVE</name>
<evidence type="ECO:0000313" key="2">
    <source>
        <dbReference type="EMBL" id="GBN41352.1"/>
    </source>
</evidence>
<dbReference type="OrthoDB" id="6436962at2759"/>
<feature type="domain" description="SOCS box" evidence="1">
    <location>
        <begin position="92"/>
        <end position="138"/>
    </location>
</feature>
<evidence type="ECO:0000313" key="3">
    <source>
        <dbReference type="Proteomes" id="UP000499080"/>
    </source>
</evidence>
<dbReference type="EMBL" id="BGPR01009640">
    <property type="protein sequence ID" value="GBN41352.1"/>
    <property type="molecule type" value="Genomic_DNA"/>
</dbReference>
<dbReference type="Proteomes" id="UP000499080">
    <property type="component" value="Unassembled WGS sequence"/>
</dbReference>
<dbReference type="SUPFAM" id="SSF158235">
    <property type="entry name" value="SOCS box-like"/>
    <property type="match status" value="1"/>
</dbReference>
<dbReference type="Gene3D" id="1.10.750.20">
    <property type="entry name" value="SOCS box"/>
    <property type="match status" value="1"/>
</dbReference>